<dbReference type="GeneID" id="29111926"/>
<gene>
    <name evidence="1" type="ORF">CC77DRAFT_1026825</name>
    <name evidence="2" type="ORF">CC77DRAFT_1026828</name>
</gene>
<evidence type="ECO:0000313" key="2">
    <source>
        <dbReference type="EMBL" id="OAG13208.1"/>
    </source>
</evidence>
<organism evidence="2 3">
    <name type="scientific">Alternaria alternata</name>
    <name type="common">Alternaria rot fungus</name>
    <name type="synonym">Torula alternata</name>
    <dbReference type="NCBI Taxonomy" id="5599"/>
    <lineage>
        <taxon>Eukaryota</taxon>
        <taxon>Fungi</taxon>
        <taxon>Dikarya</taxon>
        <taxon>Ascomycota</taxon>
        <taxon>Pezizomycotina</taxon>
        <taxon>Dothideomycetes</taxon>
        <taxon>Pleosporomycetidae</taxon>
        <taxon>Pleosporales</taxon>
        <taxon>Pleosporineae</taxon>
        <taxon>Pleosporaceae</taxon>
        <taxon>Alternaria</taxon>
        <taxon>Alternaria sect. Alternaria</taxon>
        <taxon>Alternaria alternata complex</taxon>
    </lineage>
</organism>
<dbReference type="EMBL" id="KV441527">
    <property type="protein sequence ID" value="OAG13208.1"/>
    <property type="molecule type" value="Genomic_DNA"/>
</dbReference>
<protein>
    <submittedName>
        <fullName evidence="2">Uncharacterized protein</fullName>
    </submittedName>
</protein>
<keyword evidence="3" id="KW-1185">Reference proteome</keyword>
<dbReference type="KEGG" id="aalt:CC77DRAFT_1026828"/>
<dbReference type="GeneID" id="29111927"/>
<dbReference type="AlphaFoldDB" id="A0A177D1C0"/>
<reference evidence="2 3" key="1">
    <citation type="submission" date="2016-05" db="EMBL/GenBank/DDBJ databases">
        <title>Comparative analysis of secretome profiles of manganese(II)-oxidizing ascomycete fungi.</title>
        <authorList>
            <consortium name="DOE Joint Genome Institute"/>
            <person name="Zeiner C.A."/>
            <person name="Purvine S.O."/>
            <person name="Zink E.M."/>
            <person name="Wu S."/>
            <person name="Pasa-Tolic L."/>
            <person name="Chaput D.L."/>
            <person name="Haridas S."/>
            <person name="Grigoriev I.V."/>
            <person name="Santelli C.M."/>
            <person name="Hansel C.M."/>
        </authorList>
    </citation>
    <scope>NUCLEOTIDE SEQUENCE [LARGE SCALE GENOMIC DNA]</scope>
    <source>
        <strain evidence="2 3">SRC1lrK2f</strain>
    </source>
</reference>
<dbReference type="RefSeq" id="XP_018378629.1">
    <property type="nucleotide sequence ID" value="XM_018526333.1"/>
</dbReference>
<dbReference type="KEGG" id="aalt:CC77DRAFT_1026825"/>
<proteinExistence type="predicted"/>
<dbReference type="RefSeq" id="XP_018378626.1">
    <property type="nucleotide sequence ID" value="XM_018526332.1"/>
</dbReference>
<name>A0A177D1C0_ALTAL</name>
<dbReference type="VEuPathDB" id="FungiDB:CC77DRAFT_1026828"/>
<accession>A0A177D1C0</accession>
<dbReference type="EMBL" id="KV441527">
    <property type="protein sequence ID" value="OAG13205.1"/>
    <property type="molecule type" value="Genomic_DNA"/>
</dbReference>
<dbReference type="Proteomes" id="UP000077248">
    <property type="component" value="Unassembled WGS sequence"/>
</dbReference>
<dbReference type="VEuPathDB" id="FungiDB:CC77DRAFT_1026825"/>
<sequence>MSSLSIPPSALLVSYNQIGDAQDPCLKAAVFPRVCAHLPGSGPRKLQQCRLDAVL</sequence>
<evidence type="ECO:0000313" key="3">
    <source>
        <dbReference type="Proteomes" id="UP000077248"/>
    </source>
</evidence>
<evidence type="ECO:0000313" key="1">
    <source>
        <dbReference type="EMBL" id="OAG13205.1"/>
    </source>
</evidence>